<organism evidence="2 3">
    <name type="scientific">Paenibacillus durus ATCC 35681</name>
    <dbReference type="NCBI Taxonomy" id="1333534"/>
    <lineage>
        <taxon>Bacteria</taxon>
        <taxon>Bacillati</taxon>
        <taxon>Bacillota</taxon>
        <taxon>Bacilli</taxon>
        <taxon>Bacillales</taxon>
        <taxon>Paenibacillaceae</taxon>
        <taxon>Paenibacillus</taxon>
    </lineage>
</organism>
<feature type="transmembrane region" description="Helical" evidence="1">
    <location>
        <begin position="20"/>
        <end position="42"/>
    </location>
</feature>
<dbReference type="EMBL" id="CP011114">
    <property type="protein sequence ID" value="AKG33938.1"/>
    <property type="molecule type" value="Genomic_DNA"/>
</dbReference>
<gene>
    <name evidence="2" type="ORF">VK70_04535</name>
</gene>
<feature type="transmembrane region" description="Helical" evidence="1">
    <location>
        <begin position="133"/>
        <end position="154"/>
    </location>
</feature>
<name>A0A0F7F8I5_PAEDU</name>
<dbReference type="Proteomes" id="UP000034189">
    <property type="component" value="Chromosome"/>
</dbReference>
<evidence type="ECO:0000256" key="1">
    <source>
        <dbReference type="SAM" id="Phobius"/>
    </source>
</evidence>
<feature type="transmembrane region" description="Helical" evidence="1">
    <location>
        <begin position="86"/>
        <end position="108"/>
    </location>
</feature>
<feature type="transmembrane region" description="Helical" evidence="1">
    <location>
        <begin position="166"/>
        <end position="186"/>
    </location>
</feature>
<dbReference type="OrthoDB" id="2663350at2"/>
<keyword evidence="1" id="KW-0472">Membrane</keyword>
<evidence type="ECO:0000313" key="2">
    <source>
        <dbReference type="EMBL" id="AKG33938.1"/>
    </source>
</evidence>
<dbReference type="PATRIC" id="fig|1333534.5.peg.993"/>
<reference evidence="2 3" key="1">
    <citation type="submission" date="2015-03" db="EMBL/GenBank/DDBJ databases">
        <authorList>
            <person name="Abdul Halim M."/>
        </authorList>
    </citation>
    <scope>NUCLEOTIDE SEQUENCE [LARGE SCALE GENOMIC DNA]</scope>
    <source>
        <strain evidence="2 3">ATCC 35681</strain>
    </source>
</reference>
<dbReference type="RefSeq" id="WP_025697152.1">
    <property type="nucleotide sequence ID" value="NZ_ASQQ01000495.1"/>
</dbReference>
<keyword evidence="1" id="KW-1133">Transmembrane helix</keyword>
<evidence type="ECO:0000313" key="3">
    <source>
        <dbReference type="Proteomes" id="UP000034189"/>
    </source>
</evidence>
<dbReference type="HOGENOM" id="CLU_104659_0_0_9"/>
<feature type="transmembrane region" description="Helical" evidence="1">
    <location>
        <begin position="54"/>
        <end position="74"/>
    </location>
</feature>
<dbReference type="AlphaFoldDB" id="A0A0F7F8I5"/>
<reference evidence="2 3" key="2">
    <citation type="journal article" date="2016" name="Genome Announc.">
        <title>Genome Sequence of a Gram-Positive Diazotroph, Paenibacillus durus Type Strain ATCC 35681.</title>
        <authorList>
            <person name="Halim M.A."/>
            <person name="Rahman A.Y."/>
            <person name="Sim K.S."/>
            <person name="Yam H.C."/>
            <person name="Rahim A.A."/>
            <person name="Ghazali A.H."/>
            <person name="Najimudin N."/>
        </authorList>
    </citation>
    <scope>NUCLEOTIDE SEQUENCE [LARGE SCALE GENOMIC DNA]</scope>
    <source>
        <strain evidence="2 3">ATCC 35681</strain>
    </source>
</reference>
<keyword evidence="1" id="KW-0812">Transmembrane</keyword>
<sequence>MNRIQAVWRLQAKDLRGGLLRPWLIVLSILLVHSVILTVGSSEGEQFNGSIVTLYIYSFVFSILLVGQTFPFAVGMNVRRGDYFTGTAIFVGVISVLSALAQTFFAFVEKEWANYWGSGLHFFHFPYLSDGNVLKQFIVILLTLLMFNVWGFFLGSLHFRFRAPGVMIFFAALLVIIGVFFSLPGWYPRLDAVWDWLYVRTAFELALWQIPVIVLLGVASRALLRKAEL</sequence>
<accession>A0A0F7F8I5</accession>
<feature type="transmembrane region" description="Helical" evidence="1">
    <location>
        <begin position="206"/>
        <end position="224"/>
    </location>
</feature>
<protein>
    <submittedName>
        <fullName evidence="2">Uncharacterized protein</fullName>
    </submittedName>
</protein>
<proteinExistence type="predicted"/>